<evidence type="ECO:0000313" key="1">
    <source>
        <dbReference type="EMBL" id="EFP87037.1"/>
    </source>
</evidence>
<reference evidence="2" key="2">
    <citation type="journal article" date="2011" name="Proc. Natl. Acad. Sci. U.S.A.">
        <title>Obligate biotrophy features unraveled by the genomic analysis of rust fungi.</title>
        <authorList>
            <person name="Duplessis S."/>
            <person name="Cuomo C.A."/>
            <person name="Lin Y.-C."/>
            <person name="Aerts A."/>
            <person name="Tisserant E."/>
            <person name="Veneault-Fourrey C."/>
            <person name="Joly D.L."/>
            <person name="Hacquard S."/>
            <person name="Amselem J."/>
            <person name="Cantarel B.L."/>
            <person name="Chiu R."/>
            <person name="Coutinho P.M."/>
            <person name="Feau N."/>
            <person name="Field M."/>
            <person name="Frey P."/>
            <person name="Gelhaye E."/>
            <person name="Goldberg J."/>
            <person name="Grabherr M.G."/>
            <person name="Kodira C.D."/>
            <person name="Kohler A."/>
            <person name="Kuees U."/>
            <person name="Lindquist E.A."/>
            <person name="Lucas S.M."/>
            <person name="Mago R."/>
            <person name="Mauceli E."/>
            <person name="Morin E."/>
            <person name="Murat C."/>
            <person name="Pangilinan J.L."/>
            <person name="Park R."/>
            <person name="Pearson M."/>
            <person name="Quesneville H."/>
            <person name="Rouhier N."/>
            <person name="Sakthikumar S."/>
            <person name="Salamov A.A."/>
            <person name="Schmutz J."/>
            <person name="Selles B."/>
            <person name="Shapiro H."/>
            <person name="Tanguay P."/>
            <person name="Tuskan G.A."/>
            <person name="Henrissat B."/>
            <person name="Van de Peer Y."/>
            <person name="Rouze P."/>
            <person name="Ellis J.G."/>
            <person name="Dodds P.N."/>
            <person name="Schein J.E."/>
            <person name="Zhong S."/>
            <person name="Hamelin R.C."/>
            <person name="Grigoriev I.V."/>
            <person name="Szabo L.J."/>
            <person name="Martin F."/>
        </authorList>
    </citation>
    <scope>NUCLEOTIDE SEQUENCE [LARGE SCALE GENOMIC DNA]</scope>
    <source>
        <strain evidence="2">CRL 75-36-700-3 / race SCCL</strain>
    </source>
</reference>
<dbReference type="HOGENOM" id="CLU_2159670_0_0_1"/>
<dbReference type="KEGG" id="pgr:PGTG_13256"/>
<accession>E3KRW2</accession>
<dbReference type="VEuPathDB" id="FungiDB:PGTG_13256"/>
<keyword evidence="2" id="KW-1185">Reference proteome</keyword>
<gene>
    <name evidence="1" type="ORF">PGTG_13256</name>
</gene>
<dbReference type="GeneID" id="10542118"/>
<dbReference type="RefSeq" id="XP_003331456.1">
    <property type="nucleotide sequence ID" value="XM_003331408.1"/>
</dbReference>
<sequence>MRTRVPIQKPAESATAGLSQFGKGFETSQLLRKFFETLSGSFRSSPSESISKARSFVSDGLQKTIGMPFATHCEMYLDQGPGRRPLRAHVSQHFRTNFGNVSKPSTRSVDQ</sequence>
<name>E3KRW2_PUCGT</name>
<dbReference type="Proteomes" id="UP000008783">
    <property type="component" value="Unassembled WGS sequence"/>
</dbReference>
<dbReference type="InParanoid" id="E3KRW2"/>
<organism evidence="1 2">
    <name type="scientific">Puccinia graminis f. sp. tritici (strain CRL 75-36-700-3 / race SCCL)</name>
    <name type="common">Black stem rust fungus</name>
    <dbReference type="NCBI Taxonomy" id="418459"/>
    <lineage>
        <taxon>Eukaryota</taxon>
        <taxon>Fungi</taxon>
        <taxon>Dikarya</taxon>
        <taxon>Basidiomycota</taxon>
        <taxon>Pucciniomycotina</taxon>
        <taxon>Pucciniomycetes</taxon>
        <taxon>Pucciniales</taxon>
        <taxon>Pucciniaceae</taxon>
        <taxon>Puccinia</taxon>
    </lineage>
</organism>
<proteinExistence type="predicted"/>
<dbReference type="AlphaFoldDB" id="E3KRW2"/>
<evidence type="ECO:0000313" key="2">
    <source>
        <dbReference type="Proteomes" id="UP000008783"/>
    </source>
</evidence>
<dbReference type="EMBL" id="DS178304">
    <property type="protein sequence ID" value="EFP87037.1"/>
    <property type="molecule type" value="Genomic_DNA"/>
</dbReference>
<protein>
    <submittedName>
        <fullName evidence="1">Uncharacterized protein</fullName>
    </submittedName>
</protein>
<reference key="1">
    <citation type="submission" date="2007-01" db="EMBL/GenBank/DDBJ databases">
        <title>The Genome Sequence of Puccinia graminis f. sp. tritici Strain CRL 75-36-700-3.</title>
        <authorList>
            <consortium name="The Broad Institute Genome Sequencing Platform"/>
            <person name="Birren B."/>
            <person name="Lander E."/>
            <person name="Galagan J."/>
            <person name="Nusbaum C."/>
            <person name="Devon K."/>
            <person name="Cuomo C."/>
            <person name="Jaffe D."/>
            <person name="Butler J."/>
            <person name="Alvarez P."/>
            <person name="Gnerre S."/>
            <person name="Grabherr M."/>
            <person name="Mauceli E."/>
            <person name="Brockman W."/>
            <person name="Young S."/>
            <person name="LaButti K."/>
            <person name="Sykes S."/>
            <person name="DeCaprio D."/>
            <person name="Crawford M."/>
            <person name="Koehrsen M."/>
            <person name="Engels R."/>
            <person name="Montgomery P."/>
            <person name="Pearson M."/>
            <person name="Howarth C."/>
            <person name="Larson L."/>
            <person name="White J."/>
            <person name="Zeng Q."/>
            <person name="Kodira C."/>
            <person name="Yandava C."/>
            <person name="Alvarado L."/>
            <person name="O'Leary S."/>
            <person name="Szabo L."/>
            <person name="Dean R."/>
            <person name="Schein J."/>
        </authorList>
    </citation>
    <scope>NUCLEOTIDE SEQUENCE</scope>
    <source>
        <strain>CRL 75-36-700-3</strain>
    </source>
</reference>
<dbReference type="OrthoDB" id="10551156at2759"/>